<evidence type="ECO:0000313" key="1">
    <source>
        <dbReference type="EMBL" id="MBX09534.1"/>
    </source>
</evidence>
<reference evidence="1" key="1">
    <citation type="submission" date="2018-02" db="EMBL/GenBank/DDBJ databases">
        <title>Rhizophora mucronata_Transcriptome.</title>
        <authorList>
            <person name="Meera S.P."/>
            <person name="Sreeshan A."/>
            <person name="Augustine A."/>
        </authorList>
    </citation>
    <scope>NUCLEOTIDE SEQUENCE</scope>
    <source>
        <tissue evidence="1">Leaf</tissue>
    </source>
</reference>
<accession>A0A2P2KUW1</accession>
<name>A0A2P2KUW1_RHIMU</name>
<sequence>MELYFGIEFFF</sequence>
<organism evidence="1">
    <name type="scientific">Rhizophora mucronata</name>
    <name type="common">Asiatic mangrove</name>
    <dbReference type="NCBI Taxonomy" id="61149"/>
    <lineage>
        <taxon>Eukaryota</taxon>
        <taxon>Viridiplantae</taxon>
        <taxon>Streptophyta</taxon>
        <taxon>Embryophyta</taxon>
        <taxon>Tracheophyta</taxon>
        <taxon>Spermatophyta</taxon>
        <taxon>Magnoliopsida</taxon>
        <taxon>eudicotyledons</taxon>
        <taxon>Gunneridae</taxon>
        <taxon>Pentapetalae</taxon>
        <taxon>rosids</taxon>
        <taxon>fabids</taxon>
        <taxon>Malpighiales</taxon>
        <taxon>Rhizophoraceae</taxon>
        <taxon>Rhizophora</taxon>
    </lineage>
</organism>
<protein>
    <submittedName>
        <fullName evidence="1">Uncharacterized protein</fullName>
    </submittedName>
</protein>
<dbReference type="EMBL" id="GGEC01029050">
    <property type="protein sequence ID" value="MBX09534.1"/>
    <property type="molecule type" value="Transcribed_RNA"/>
</dbReference>
<proteinExistence type="predicted"/>